<reference evidence="1" key="2">
    <citation type="journal article" date="2022" name="New Phytol.">
        <title>Evolutionary transition to the ectomycorrhizal habit in the genomes of a hyperdiverse lineage of mushroom-forming fungi.</title>
        <authorList>
            <person name="Looney B."/>
            <person name="Miyauchi S."/>
            <person name="Morin E."/>
            <person name="Drula E."/>
            <person name="Courty P.E."/>
            <person name="Kohler A."/>
            <person name="Kuo A."/>
            <person name="LaButti K."/>
            <person name="Pangilinan J."/>
            <person name="Lipzen A."/>
            <person name="Riley R."/>
            <person name="Andreopoulos W."/>
            <person name="He G."/>
            <person name="Johnson J."/>
            <person name="Nolan M."/>
            <person name="Tritt A."/>
            <person name="Barry K.W."/>
            <person name="Grigoriev I.V."/>
            <person name="Nagy L.G."/>
            <person name="Hibbett D."/>
            <person name="Henrissat B."/>
            <person name="Matheny P.B."/>
            <person name="Labbe J."/>
            <person name="Martin F.M."/>
        </authorList>
    </citation>
    <scope>NUCLEOTIDE SEQUENCE</scope>
    <source>
        <strain evidence="1">HHB10654</strain>
    </source>
</reference>
<reference evidence="1" key="1">
    <citation type="submission" date="2021-03" db="EMBL/GenBank/DDBJ databases">
        <authorList>
            <consortium name="DOE Joint Genome Institute"/>
            <person name="Ahrendt S."/>
            <person name="Looney B.P."/>
            <person name="Miyauchi S."/>
            <person name="Morin E."/>
            <person name="Drula E."/>
            <person name="Courty P.E."/>
            <person name="Chicoki N."/>
            <person name="Fauchery L."/>
            <person name="Kohler A."/>
            <person name="Kuo A."/>
            <person name="Labutti K."/>
            <person name="Pangilinan J."/>
            <person name="Lipzen A."/>
            <person name="Riley R."/>
            <person name="Andreopoulos W."/>
            <person name="He G."/>
            <person name="Johnson J."/>
            <person name="Barry K.W."/>
            <person name="Grigoriev I.V."/>
            <person name="Nagy L."/>
            <person name="Hibbett D."/>
            <person name="Henrissat B."/>
            <person name="Matheny P.B."/>
            <person name="Labbe J."/>
            <person name="Martin F."/>
        </authorList>
    </citation>
    <scope>NUCLEOTIDE SEQUENCE</scope>
    <source>
        <strain evidence="1">HHB10654</strain>
    </source>
</reference>
<evidence type="ECO:0000313" key="1">
    <source>
        <dbReference type="EMBL" id="KAI0064359.1"/>
    </source>
</evidence>
<gene>
    <name evidence="1" type="ORF">BV25DRAFT_1823343</name>
</gene>
<protein>
    <submittedName>
        <fullName evidence="1">Spindle pole body interacting protein</fullName>
    </submittedName>
</protein>
<sequence length="809" mass="88240">MSGSEAQHCSFVLLAEFDIDRGAQLTYQFPQPLGTDEGLLANLMLPDGAEKQLEDWTIFFLNQTPFNTIAPVLALDGASKEDDVPELLYVLNLVRTKHDKTVRRGAVVKAMAICTRHPFIQIFKPVLLLALDDYFSAPSQDCLARLFDAINSMDLSPAPLLTRSEKLIMRTSERKDVFAEKFSPHSSAESSSHLSRPKSAHRPTASGGSHTSFDEGIIMRTKDRADGRNSEASNKTPVQGHPVNGQHSPSDSSFSLGGSAVWVGDESGLMEHAVPPAGAPSHVGSNGNGVGAGANRGRRSTDASSTSSHGPVSRPMNPGSSDPHLRAGMVKDTHFFQTTIDYKGHQLPIKMPLSTFPEEVGDYSLIQLIQTFSNPVANITGPLHPHLHTNGSHTHPIILLFNALVTGKRIIFLGHNRPAGQVSSYVLSACALGSGCGTVLQGFIDRAFPYANLTNREEWESIPAYIAGVTNPIFESGGSWDLLCDVGSGRMVVSKDIHISHPPSGVAAGAPPLIIRTGTLKAEASIGSEDDIGRVPGRDRDQRSDFTAKADNADNMFIEDIITAINYHFGESLVRARFTEYVQRFVRLASRYEEDVLGTTTIGFPSATFIEGPGDHSHLGSGIVFLDEAAGSRELAANASRIEGWRRTATYHGYQEQFKRSLSVNAIQGFDVVHQLWRLRHVKNMQDAEVELIMRTFVETVQAYDQVVELLALLPPHSGGLLPLSFGLFHQQEVVRDLTVDLFTQLRQFPVGVQFLQALNHFQRYAYVRQAHARESRGAKDVPQGHLVPPPATYSRTPSSRSDLNLGAG</sequence>
<accession>A0ACB8T683</accession>
<dbReference type="Proteomes" id="UP000814140">
    <property type="component" value="Unassembled WGS sequence"/>
</dbReference>
<evidence type="ECO:0000313" key="2">
    <source>
        <dbReference type="Proteomes" id="UP000814140"/>
    </source>
</evidence>
<name>A0ACB8T683_9AGAM</name>
<proteinExistence type="predicted"/>
<organism evidence="1 2">
    <name type="scientific">Artomyces pyxidatus</name>
    <dbReference type="NCBI Taxonomy" id="48021"/>
    <lineage>
        <taxon>Eukaryota</taxon>
        <taxon>Fungi</taxon>
        <taxon>Dikarya</taxon>
        <taxon>Basidiomycota</taxon>
        <taxon>Agaricomycotina</taxon>
        <taxon>Agaricomycetes</taxon>
        <taxon>Russulales</taxon>
        <taxon>Auriscalpiaceae</taxon>
        <taxon>Artomyces</taxon>
    </lineage>
</organism>
<comment type="caution">
    <text evidence="1">The sequence shown here is derived from an EMBL/GenBank/DDBJ whole genome shotgun (WGS) entry which is preliminary data.</text>
</comment>
<keyword evidence="2" id="KW-1185">Reference proteome</keyword>
<dbReference type="EMBL" id="MU277199">
    <property type="protein sequence ID" value="KAI0064359.1"/>
    <property type="molecule type" value="Genomic_DNA"/>
</dbReference>